<evidence type="ECO:0000313" key="2">
    <source>
        <dbReference type="Proteomes" id="UP000253606"/>
    </source>
</evidence>
<proteinExistence type="predicted"/>
<accession>A0A2Z5FZJ2</accession>
<dbReference type="Proteomes" id="UP000253606">
    <property type="component" value="Chromosome"/>
</dbReference>
<dbReference type="KEGG" id="abas:ACPOL_2976"/>
<name>A0A2Z5FZJ2_9BACT</name>
<reference evidence="1 2" key="1">
    <citation type="journal article" date="2018" name="Front. Microbiol.">
        <title>Hydrolytic Capabilities as a Key to Environmental Success: Chitinolytic and Cellulolytic Acidobacteria From Acidic Sub-arctic Soils and Boreal Peatlands.</title>
        <authorList>
            <person name="Belova S.E."/>
            <person name="Ravin N.V."/>
            <person name="Pankratov T.A."/>
            <person name="Rakitin A.L."/>
            <person name="Ivanova A.A."/>
            <person name="Beletsky A.V."/>
            <person name="Mardanov A.V."/>
            <person name="Sinninghe Damste J.S."/>
            <person name="Dedysh S.N."/>
        </authorList>
    </citation>
    <scope>NUCLEOTIDE SEQUENCE [LARGE SCALE GENOMIC DNA]</scope>
    <source>
        <strain evidence="1 2">SBC82</strain>
    </source>
</reference>
<dbReference type="EMBL" id="CP030840">
    <property type="protein sequence ID" value="AXC12278.1"/>
    <property type="molecule type" value="Genomic_DNA"/>
</dbReference>
<evidence type="ECO:0000313" key="1">
    <source>
        <dbReference type="EMBL" id="AXC12278.1"/>
    </source>
</evidence>
<organism evidence="1 2">
    <name type="scientific">Acidisarcina polymorpha</name>
    <dbReference type="NCBI Taxonomy" id="2211140"/>
    <lineage>
        <taxon>Bacteria</taxon>
        <taxon>Pseudomonadati</taxon>
        <taxon>Acidobacteriota</taxon>
        <taxon>Terriglobia</taxon>
        <taxon>Terriglobales</taxon>
        <taxon>Acidobacteriaceae</taxon>
        <taxon>Acidisarcina</taxon>
    </lineage>
</organism>
<protein>
    <submittedName>
        <fullName evidence="1">Uncharacterized protein</fullName>
    </submittedName>
</protein>
<sequence>MLSPILVGMPFAVFLMEHFLREMSCRALRNGCLGTFS</sequence>
<gene>
    <name evidence="1" type="ORF">ACPOL_2976</name>
</gene>
<keyword evidence="2" id="KW-1185">Reference proteome</keyword>
<dbReference type="AlphaFoldDB" id="A0A2Z5FZJ2"/>